<comment type="caution">
    <text evidence="2">The sequence shown here is derived from an EMBL/GenBank/DDBJ whole genome shotgun (WGS) entry which is preliminary data.</text>
</comment>
<feature type="compositionally biased region" description="Basic residues" evidence="1">
    <location>
        <begin position="1"/>
        <end position="10"/>
    </location>
</feature>
<name>A0A2K3KUF2_TRIPR</name>
<reference evidence="2 3" key="2">
    <citation type="journal article" date="2017" name="Front. Plant Sci.">
        <title>Gene Classification and Mining of Molecular Markers Useful in Red Clover (Trifolium pratense) Breeding.</title>
        <authorList>
            <person name="Istvanek J."/>
            <person name="Dluhosova J."/>
            <person name="Dluhos P."/>
            <person name="Patkova L."/>
            <person name="Nedelnik J."/>
            <person name="Repkova J."/>
        </authorList>
    </citation>
    <scope>NUCLEOTIDE SEQUENCE [LARGE SCALE GENOMIC DNA]</scope>
    <source>
        <strain evidence="3">cv. Tatra</strain>
        <tissue evidence="2">Young leaves</tissue>
    </source>
</reference>
<dbReference type="AlphaFoldDB" id="A0A2K3KUF2"/>
<feature type="non-terminal residue" evidence="2">
    <location>
        <position position="1"/>
    </location>
</feature>
<protein>
    <submittedName>
        <fullName evidence="2">Uncharacterized protein</fullName>
    </submittedName>
</protein>
<gene>
    <name evidence="2" type="ORF">L195_g056967</name>
</gene>
<proteinExistence type="predicted"/>
<evidence type="ECO:0000313" key="3">
    <source>
        <dbReference type="Proteomes" id="UP000236291"/>
    </source>
</evidence>
<sequence length="23" mass="2408">SISSHAAKHAHASDMQSLLDDDA</sequence>
<dbReference type="EMBL" id="ASHM01110385">
    <property type="protein sequence ID" value="PNX69894.1"/>
    <property type="molecule type" value="Genomic_DNA"/>
</dbReference>
<organism evidence="2 3">
    <name type="scientific">Trifolium pratense</name>
    <name type="common">Red clover</name>
    <dbReference type="NCBI Taxonomy" id="57577"/>
    <lineage>
        <taxon>Eukaryota</taxon>
        <taxon>Viridiplantae</taxon>
        <taxon>Streptophyta</taxon>
        <taxon>Embryophyta</taxon>
        <taxon>Tracheophyta</taxon>
        <taxon>Spermatophyta</taxon>
        <taxon>Magnoliopsida</taxon>
        <taxon>eudicotyledons</taxon>
        <taxon>Gunneridae</taxon>
        <taxon>Pentapetalae</taxon>
        <taxon>rosids</taxon>
        <taxon>fabids</taxon>
        <taxon>Fabales</taxon>
        <taxon>Fabaceae</taxon>
        <taxon>Papilionoideae</taxon>
        <taxon>50 kb inversion clade</taxon>
        <taxon>NPAAA clade</taxon>
        <taxon>Hologalegina</taxon>
        <taxon>IRL clade</taxon>
        <taxon>Trifolieae</taxon>
        <taxon>Trifolium</taxon>
    </lineage>
</organism>
<evidence type="ECO:0000256" key="1">
    <source>
        <dbReference type="SAM" id="MobiDB-lite"/>
    </source>
</evidence>
<accession>A0A2K3KUF2</accession>
<feature type="region of interest" description="Disordered" evidence="1">
    <location>
        <begin position="1"/>
        <end position="23"/>
    </location>
</feature>
<reference evidence="2 3" key="1">
    <citation type="journal article" date="2014" name="Am. J. Bot.">
        <title>Genome assembly and annotation for red clover (Trifolium pratense; Fabaceae).</title>
        <authorList>
            <person name="Istvanek J."/>
            <person name="Jaros M."/>
            <person name="Krenek A."/>
            <person name="Repkova J."/>
        </authorList>
    </citation>
    <scope>NUCLEOTIDE SEQUENCE [LARGE SCALE GENOMIC DNA]</scope>
    <source>
        <strain evidence="3">cv. Tatra</strain>
        <tissue evidence="2">Young leaves</tissue>
    </source>
</reference>
<dbReference type="Proteomes" id="UP000236291">
    <property type="component" value="Unassembled WGS sequence"/>
</dbReference>
<evidence type="ECO:0000313" key="2">
    <source>
        <dbReference type="EMBL" id="PNX69894.1"/>
    </source>
</evidence>